<accession>A0A195C489</accession>
<dbReference type="AlphaFoldDB" id="A0A195C489"/>
<protein>
    <submittedName>
        <fullName evidence="2">Uncharacterized protein</fullName>
    </submittedName>
</protein>
<keyword evidence="3" id="KW-1185">Reference proteome</keyword>
<evidence type="ECO:0000313" key="3">
    <source>
        <dbReference type="Proteomes" id="UP000078542"/>
    </source>
</evidence>
<reference evidence="2 3" key="1">
    <citation type="submission" date="2016-03" db="EMBL/GenBank/DDBJ databases">
        <title>Cyphomyrmex costatus WGS genome.</title>
        <authorList>
            <person name="Nygaard S."/>
            <person name="Hu H."/>
            <person name="Boomsma J."/>
            <person name="Zhang G."/>
        </authorList>
    </citation>
    <scope>NUCLEOTIDE SEQUENCE [LARGE SCALE GENOMIC DNA]</scope>
    <source>
        <strain evidence="2">MS0001</strain>
        <tissue evidence="2">Whole body</tissue>
    </source>
</reference>
<gene>
    <name evidence="2" type="ORF">ALC62_13863</name>
</gene>
<evidence type="ECO:0000313" key="2">
    <source>
        <dbReference type="EMBL" id="KYM95435.1"/>
    </source>
</evidence>
<name>A0A195C489_9HYME</name>
<dbReference type="Proteomes" id="UP000078542">
    <property type="component" value="Unassembled WGS sequence"/>
</dbReference>
<proteinExistence type="predicted"/>
<dbReference type="EMBL" id="KQ978292">
    <property type="protein sequence ID" value="KYM95435.1"/>
    <property type="molecule type" value="Genomic_DNA"/>
</dbReference>
<feature type="region of interest" description="Disordered" evidence="1">
    <location>
        <begin position="45"/>
        <end position="74"/>
    </location>
</feature>
<evidence type="ECO:0000256" key="1">
    <source>
        <dbReference type="SAM" id="MobiDB-lite"/>
    </source>
</evidence>
<sequence>MPLVRIPPSFAVPQLQLRGSRRAIRSRLTSTLLLLPLAKEKRDIESSSASGKLENGTKSSRSRESQPTRAPRNLPQWRYESPCLDFRICHRHADSCISPLAAAILLPFILSFDFLSQIARNFMPPCLLSSLTATISVCSLSYSLPHFLNFHSLSVLSFSPVPRTSSVAELFSVFLLRELLRISGPNWRTTNSPPYLFSLKMNGQNRIFRKITLNITRIVALRYCIILGTADIFEICFSRKH</sequence>
<organism evidence="2 3">
    <name type="scientific">Cyphomyrmex costatus</name>
    <dbReference type="NCBI Taxonomy" id="456900"/>
    <lineage>
        <taxon>Eukaryota</taxon>
        <taxon>Metazoa</taxon>
        <taxon>Ecdysozoa</taxon>
        <taxon>Arthropoda</taxon>
        <taxon>Hexapoda</taxon>
        <taxon>Insecta</taxon>
        <taxon>Pterygota</taxon>
        <taxon>Neoptera</taxon>
        <taxon>Endopterygota</taxon>
        <taxon>Hymenoptera</taxon>
        <taxon>Apocrita</taxon>
        <taxon>Aculeata</taxon>
        <taxon>Formicoidea</taxon>
        <taxon>Formicidae</taxon>
        <taxon>Myrmicinae</taxon>
        <taxon>Cyphomyrmex</taxon>
    </lineage>
</organism>